<keyword evidence="6" id="KW-1133">Transmembrane helix</keyword>
<name>A0A7E5VAJ0_TRINI</name>
<dbReference type="FunCoup" id="A0A7E5VAJ0">
    <property type="interactions" value="1904"/>
</dbReference>
<keyword evidence="4 10" id="KW-0812">Transmembrane</keyword>
<dbReference type="RefSeq" id="XP_026725302.1">
    <property type="nucleotide sequence ID" value="XM_026869501.1"/>
</dbReference>
<evidence type="ECO:0000256" key="2">
    <source>
        <dbReference type="ARBA" id="ARBA00007020"/>
    </source>
</evidence>
<reference evidence="10" key="1">
    <citation type="submission" date="2025-08" db="UniProtKB">
        <authorList>
            <consortium name="RefSeq"/>
        </authorList>
    </citation>
    <scope>IDENTIFICATION</scope>
</reference>
<dbReference type="GO" id="GO:0005743">
    <property type="term" value="C:mitochondrial inner membrane"/>
    <property type="evidence" value="ECO:0007669"/>
    <property type="project" value="UniProtKB-SubCell"/>
</dbReference>
<evidence type="ECO:0000256" key="6">
    <source>
        <dbReference type="ARBA" id="ARBA00022989"/>
    </source>
</evidence>
<evidence type="ECO:0000256" key="7">
    <source>
        <dbReference type="ARBA" id="ARBA00023128"/>
    </source>
</evidence>
<evidence type="ECO:0000256" key="4">
    <source>
        <dbReference type="ARBA" id="ARBA00022692"/>
    </source>
</evidence>
<comment type="subcellular location">
    <subcellularLocation>
        <location evidence="1">Mitochondrion inner membrane</location>
        <topology evidence="1">Multi-pass membrane protein</topology>
    </subcellularLocation>
</comment>
<evidence type="ECO:0000313" key="10">
    <source>
        <dbReference type="RefSeq" id="XP_026725302.1"/>
    </source>
</evidence>
<keyword evidence="9" id="KW-1185">Reference proteome</keyword>
<evidence type="ECO:0000256" key="1">
    <source>
        <dbReference type="ARBA" id="ARBA00004448"/>
    </source>
</evidence>
<dbReference type="Proteomes" id="UP000322000">
    <property type="component" value="Chromosome 3"/>
</dbReference>
<gene>
    <name evidence="10" type="primary">LOC113492159</name>
</gene>
<organism evidence="9 10">
    <name type="scientific">Trichoplusia ni</name>
    <name type="common">Cabbage looper</name>
    <dbReference type="NCBI Taxonomy" id="7111"/>
    <lineage>
        <taxon>Eukaryota</taxon>
        <taxon>Metazoa</taxon>
        <taxon>Ecdysozoa</taxon>
        <taxon>Arthropoda</taxon>
        <taxon>Hexapoda</taxon>
        <taxon>Insecta</taxon>
        <taxon>Pterygota</taxon>
        <taxon>Neoptera</taxon>
        <taxon>Endopterygota</taxon>
        <taxon>Lepidoptera</taxon>
        <taxon>Glossata</taxon>
        <taxon>Ditrysia</taxon>
        <taxon>Noctuoidea</taxon>
        <taxon>Noctuidae</taxon>
        <taxon>Plusiinae</taxon>
        <taxon>Trichoplusia</taxon>
    </lineage>
</organism>
<dbReference type="GeneID" id="113492159"/>
<dbReference type="PANTHER" id="PTHR13603:SF1">
    <property type="entry name" value="TRANSMEMBRANE PROTEIN 186"/>
    <property type="match status" value="1"/>
</dbReference>
<evidence type="ECO:0000256" key="3">
    <source>
        <dbReference type="ARBA" id="ARBA00014604"/>
    </source>
</evidence>
<dbReference type="InterPro" id="IPR026571">
    <property type="entry name" value="Tmem186"/>
</dbReference>
<keyword evidence="7" id="KW-0496">Mitochondrion</keyword>
<protein>
    <recommendedName>
        <fullName evidence="3">Transmembrane protein 186</fullName>
    </recommendedName>
</protein>
<comment type="similarity">
    <text evidence="2">Belongs to the TMEM186 family.</text>
</comment>
<dbReference type="PANTHER" id="PTHR13603">
    <property type="entry name" value="TRANSMEMBRANE PROTEIN 186"/>
    <property type="match status" value="1"/>
</dbReference>
<keyword evidence="5" id="KW-0999">Mitochondrion inner membrane</keyword>
<evidence type="ECO:0000256" key="8">
    <source>
        <dbReference type="ARBA" id="ARBA00023136"/>
    </source>
</evidence>
<sequence length="187" mass="20884">MLKLITNLKHCKLLNRSLSSTVSQNEIKTEQSSDKFETVFKFPFIRYISMLNRLKVYQIVGTSLALPGCGLMEALNVLPQGALLSAAYIGITGSAVLSVTTLPFRNTIGYLYISSDNQKVKISSMNFWGKRQDKIIATEDWIPLLEMPPKATDAVFLQPKLTDGTKYKLFVKFGNVINPSKMGQVLE</sequence>
<dbReference type="AlphaFoldDB" id="A0A7E5VAJ0"/>
<dbReference type="OrthoDB" id="6147888at2759"/>
<evidence type="ECO:0000313" key="9">
    <source>
        <dbReference type="Proteomes" id="UP000322000"/>
    </source>
</evidence>
<accession>A0A7E5VAJ0</accession>
<dbReference type="InParanoid" id="A0A7E5VAJ0"/>
<proteinExistence type="inferred from homology"/>
<keyword evidence="8" id="KW-0472">Membrane</keyword>
<dbReference type="KEGG" id="tnl:113492159"/>
<evidence type="ECO:0000256" key="5">
    <source>
        <dbReference type="ARBA" id="ARBA00022792"/>
    </source>
</evidence>